<feature type="domain" description="Chorismate-utilising enzyme C-terminal" evidence="7">
    <location>
        <begin position="351"/>
        <end position="606"/>
    </location>
</feature>
<dbReference type="PANTHER" id="PTHR11236:SF18">
    <property type="entry name" value="AMINODEOXYCHORISMATE SYNTHASE"/>
    <property type="match status" value="1"/>
</dbReference>
<dbReference type="GO" id="GO:0046820">
    <property type="term" value="F:4-amino-4-deoxychorismate synthase activity"/>
    <property type="evidence" value="ECO:0007669"/>
    <property type="project" value="UniProtKB-EC"/>
</dbReference>
<evidence type="ECO:0000256" key="5">
    <source>
        <dbReference type="SAM" id="MobiDB-lite"/>
    </source>
</evidence>
<dbReference type="EMBL" id="PKKO01000003">
    <property type="protein sequence ID" value="PKY72427.1"/>
    <property type="molecule type" value="Genomic_DNA"/>
</dbReference>
<dbReference type="Proteomes" id="UP000235122">
    <property type="component" value="Unassembled WGS sequence"/>
</dbReference>
<evidence type="ECO:0000256" key="4">
    <source>
        <dbReference type="ARBA" id="ARBA00022962"/>
    </source>
</evidence>
<dbReference type="CDD" id="cd01743">
    <property type="entry name" value="GATase1_Anthranilate_Synthase"/>
    <property type="match status" value="1"/>
</dbReference>
<evidence type="ECO:0000313" key="9">
    <source>
        <dbReference type="Proteomes" id="UP000235122"/>
    </source>
</evidence>
<evidence type="ECO:0000256" key="1">
    <source>
        <dbReference type="ARBA" id="ARBA00005970"/>
    </source>
</evidence>
<dbReference type="InterPro" id="IPR005802">
    <property type="entry name" value="ADC_synth_comp_1"/>
</dbReference>
<dbReference type="SUPFAM" id="SSF56322">
    <property type="entry name" value="ADC synthase"/>
    <property type="match status" value="1"/>
</dbReference>
<gene>
    <name evidence="8" type="primary">pabB</name>
    <name evidence="8" type="ORF">CYJ19_06175</name>
</gene>
<dbReference type="STRING" id="33007.HMPREF3198_00010"/>
<keyword evidence="3" id="KW-0808">Transferase</keyword>
<reference evidence="8 9" key="1">
    <citation type="submission" date="2017-12" db="EMBL/GenBank/DDBJ databases">
        <title>Phylogenetic diversity of female urinary microbiome.</title>
        <authorList>
            <person name="Thomas-White K."/>
            <person name="Wolfe A.J."/>
        </authorList>
    </citation>
    <scope>NUCLEOTIDE SEQUENCE [LARGE SCALE GENOMIC DNA]</scope>
    <source>
        <strain evidence="8 9">UMB0402</strain>
    </source>
</reference>
<feature type="compositionally biased region" description="Pro residues" evidence="5">
    <location>
        <begin position="201"/>
        <end position="215"/>
    </location>
</feature>
<dbReference type="InterPro" id="IPR029062">
    <property type="entry name" value="Class_I_gatase-like"/>
</dbReference>
<dbReference type="InterPro" id="IPR019999">
    <property type="entry name" value="Anth_synth_I-like"/>
</dbReference>
<dbReference type="NCBIfam" id="TIGR00553">
    <property type="entry name" value="pabB"/>
    <property type="match status" value="1"/>
</dbReference>
<dbReference type="GO" id="GO:0008153">
    <property type="term" value="P:4-aminobenzoate biosynthetic process"/>
    <property type="evidence" value="ECO:0007669"/>
    <property type="project" value="TreeGrafter"/>
</dbReference>
<dbReference type="SUPFAM" id="SSF52317">
    <property type="entry name" value="Class I glutamine amidotransferase-like"/>
    <property type="match status" value="1"/>
</dbReference>
<evidence type="ECO:0000259" key="7">
    <source>
        <dbReference type="Pfam" id="PF00425"/>
    </source>
</evidence>
<evidence type="ECO:0000256" key="3">
    <source>
        <dbReference type="ARBA" id="ARBA00022679"/>
    </source>
</evidence>
<keyword evidence="4" id="KW-0315">Glutamine amidotransferase</keyword>
<evidence type="ECO:0000259" key="6">
    <source>
        <dbReference type="Pfam" id="PF00117"/>
    </source>
</evidence>
<dbReference type="InterPro" id="IPR005801">
    <property type="entry name" value="ADC_synthase"/>
</dbReference>
<keyword evidence="9" id="KW-1185">Reference proteome</keyword>
<dbReference type="GO" id="GO:0009396">
    <property type="term" value="P:folic acid-containing compound biosynthetic process"/>
    <property type="evidence" value="ECO:0007669"/>
    <property type="project" value="InterPro"/>
</dbReference>
<proteinExistence type="inferred from homology"/>
<dbReference type="AlphaFoldDB" id="A0A2I1IMS4"/>
<dbReference type="GO" id="GO:0005737">
    <property type="term" value="C:cytoplasm"/>
    <property type="evidence" value="ECO:0007669"/>
    <property type="project" value="TreeGrafter"/>
</dbReference>
<feature type="domain" description="Glutamine amidotransferase" evidence="6">
    <location>
        <begin position="4"/>
        <end position="165"/>
    </location>
</feature>
<dbReference type="Pfam" id="PF00425">
    <property type="entry name" value="Chorismate_bind"/>
    <property type="match status" value="1"/>
</dbReference>
<dbReference type="GO" id="GO:0000162">
    <property type="term" value="P:L-tryptophan biosynthetic process"/>
    <property type="evidence" value="ECO:0007669"/>
    <property type="project" value="TreeGrafter"/>
</dbReference>
<dbReference type="Gene3D" id="3.40.50.880">
    <property type="match status" value="1"/>
</dbReference>
<accession>A0A2I1IMS4</accession>
<dbReference type="Pfam" id="PF00117">
    <property type="entry name" value="GATase"/>
    <property type="match status" value="1"/>
</dbReference>
<evidence type="ECO:0000313" key="8">
    <source>
        <dbReference type="EMBL" id="PKY72427.1"/>
    </source>
</evidence>
<dbReference type="EC" id="2.6.1.85" evidence="2"/>
<dbReference type="RefSeq" id="WP_070454539.1">
    <property type="nucleotide sequence ID" value="NZ_PKKO01000003.1"/>
</dbReference>
<evidence type="ECO:0000256" key="2">
    <source>
        <dbReference type="ARBA" id="ARBA00013139"/>
    </source>
</evidence>
<sequence length="614" mass="65939">MGVLLIDNHDSFTYNLAHLVFAACGQMPQVILAEDVTDTHLAGADRIIVSAGPGRPAEYPWFPNIFLDPPAPTLGICLGFQGLCEAYGAKLGTARYPRHGEVTGGRMRYHSLEITDLPASLTATERDEDGTLLGVAHESLPLWGVQYHPESVGSTGGVELMRNFLSAPAQQIGVGLQSEAQTGHAPGEPAPYFASSVAPASPRPPAHPSAKPIPPSSAPVKVWCEKIDTDLPPEALFAANFLGQSYAAWLDSSDGSGWHYQCSGTPAASLERVLLPEADTTGVPCDFALGLVGYLTYEGKAHFINVDKCLAISPNGEVWALGYRPWQVNTAASPVSALALPDTPRTFRFNREQYLAKIAQAQEEIAKGNAYELCLTNSIRFPAPGNPYRYYLHLRSKYPAPFASFLRFGGRAVLSTSPERFLSLSSGGLLEAKPIKGTCPRGHTRAEDEALRADLATSVKDRAENLMICDLLRNDLGRVAVPGSVEVPVVCGIESFSYVHQMVSTIRARKRDDASALDCIRAAFPGGSMTGAPKERSMRILERLEKGHPRGVYSGAIGYISLSGAMDLSITIRTALIEGGHATYGCGGAITRLSNPQEEWEEILTKARPILGGI</sequence>
<feature type="region of interest" description="Disordered" evidence="5">
    <location>
        <begin position="176"/>
        <end position="215"/>
    </location>
</feature>
<dbReference type="PROSITE" id="PS51273">
    <property type="entry name" value="GATASE_TYPE_1"/>
    <property type="match status" value="1"/>
</dbReference>
<dbReference type="PANTHER" id="PTHR11236">
    <property type="entry name" value="AMINOBENZOATE/ANTHRANILATE SYNTHASE"/>
    <property type="match status" value="1"/>
</dbReference>
<comment type="caution">
    <text evidence="8">The sequence shown here is derived from an EMBL/GenBank/DDBJ whole genome shotgun (WGS) entry which is preliminary data.</text>
</comment>
<dbReference type="Gene3D" id="3.60.120.10">
    <property type="entry name" value="Anthranilate synthase"/>
    <property type="match status" value="1"/>
</dbReference>
<dbReference type="InterPro" id="IPR015890">
    <property type="entry name" value="Chorismate_C"/>
</dbReference>
<protein>
    <recommendedName>
        <fullName evidence="2">aminodeoxychorismate synthase</fullName>
        <ecNumber evidence="2">2.6.1.85</ecNumber>
    </recommendedName>
</protein>
<dbReference type="PRINTS" id="PR00095">
    <property type="entry name" value="ANTSNTHASEI"/>
</dbReference>
<dbReference type="InterPro" id="IPR006221">
    <property type="entry name" value="TrpG/PapA_dom"/>
</dbReference>
<comment type="similarity">
    <text evidence="1">In the C-terminal section; belongs to the anthranilate synthase component I family.</text>
</comment>
<dbReference type="InterPro" id="IPR017926">
    <property type="entry name" value="GATASE"/>
</dbReference>
<organism evidence="8 9">
    <name type="scientific">Winkia neuii</name>
    <dbReference type="NCBI Taxonomy" id="33007"/>
    <lineage>
        <taxon>Bacteria</taxon>
        <taxon>Bacillati</taxon>
        <taxon>Actinomycetota</taxon>
        <taxon>Actinomycetes</taxon>
        <taxon>Actinomycetales</taxon>
        <taxon>Actinomycetaceae</taxon>
        <taxon>Winkia</taxon>
    </lineage>
</organism>
<name>A0A2I1IMS4_9ACTO</name>